<protein>
    <recommendedName>
        <fullName evidence="6">Adenosine kinase</fullName>
        <shortName evidence="6">AK</shortName>
        <ecNumber evidence="6">2.7.1.20</ecNumber>
    </recommendedName>
    <alternativeName>
        <fullName evidence="6">Adenosine 5'-phosphotransferase</fullName>
    </alternativeName>
</protein>
<comment type="subcellular location">
    <subcellularLocation>
        <location evidence="6">Nucleus</location>
    </subcellularLocation>
</comment>
<keyword evidence="6" id="KW-0460">Magnesium</keyword>
<keyword evidence="5 6" id="KW-0067">ATP-binding</keyword>
<evidence type="ECO:0000256" key="3">
    <source>
        <dbReference type="ARBA" id="ARBA00022741"/>
    </source>
</evidence>
<dbReference type="GO" id="GO:0006144">
    <property type="term" value="P:purine nucleobase metabolic process"/>
    <property type="evidence" value="ECO:0007669"/>
    <property type="project" value="TreeGrafter"/>
</dbReference>
<dbReference type="Gene3D" id="3.30.1110.10">
    <property type="match status" value="1"/>
</dbReference>
<comment type="catalytic activity">
    <reaction evidence="6">
        <text>adenosine + ATP = AMP + ADP + H(+)</text>
        <dbReference type="Rhea" id="RHEA:20824"/>
        <dbReference type="ChEBI" id="CHEBI:15378"/>
        <dbReference type="ChEBI" id="CHEBI:16335"/>
        <dbReference type="ChEBI" id="CHEBI:30616"/>
        <dbReference type="ChEBI" id="CHEBI:456215"/>
        <dbReference type="ChEBI" id="CHEBI:456216"/>
        <dbReference type="EC" id="2.7.1.20"/>
    </reaction>
</comment>
<sequence>LALETVTASSGWGREVTAAGAGGAVRKARALCPYQRWRPGSPGRQAGGAARYRELPNRGAGSVASAPRPPPPPPGAPRLPPPQRARARARPRRPPSQWRAARAGGPRGRAGGSAELWPAAQSRLRRAGRWAQWPQLPAGAGCRGDVAGRRVLPPPLAAGRGAMPTLSENVLFGMGNPLLDICAVVDKDFLDKYGLKPNDQILAEEKHKELRT</sequence>
<dbReference type="GO" id="GO:0006166">
    <property type="term" value="P:purine ribonucleoside salvage"/>
    <property type="evidence" value="ECO:0007669"/>
    <property type="project" value="UniProtKB-KW"/>
</dbReference>
<comment type="subunit">
    <text evidence="6">Monomer.</text>
</comment>
<comment type="similarity">
    <text evidence="1 6">Belongs to the carbohydrate kinase PfkB family.</text>
</comment>
<comment type="pathway">
    <text evidence="6">Purine metabolism; AMP biosynthesis via salvage pathway; AMP from adenosine: step 1/1.</text>
</comment>
<evidence type="ECO:0000256" key="2">
    <source>
        <dbReference type="ARBA" id="ARBA00022679"/>
    </source>
</evidence>
<dbReference type="EC" id="2.7.1.20" evidence="6"/>
<reference evidence="8" key="1">
    <citation type="submission" date="2025-08" db="UniProtKB">
        <authorList>
            <consortium name="Ensembl"/>
        </authorList>
    </citation>
    <scope>IDENTIFICATION</scope>
</reference>
<dbReference type="InterPro" id="IPR001805">
    <property type="entry name" value="Adenokinase"/>
</dbReference>
<comment type="function">
    <text evidence="6">ATP dependent phosphorylation of adenosine and other related nucleoside analogs to monophosphate derivatives.</text>
</comment>
<accession>A0A8B9MTP8</accession>
<keyword evidence="6" id="KW-0660">Purine salvage</keyword>
<dbReference type="Ensembl" id="ENSANIT00000012476.1">
    <property type="protein sequence ID" value="ENSANIP00000012056.1"/>
    <property type="gene ID" value="ENSANIG00000008163.1"/>
</dbReference>
<evidence type="ECO:0000313" key="9">
    <source>
        <dbReference type="Proteomes" id="UP000694541"/>
    </source>
</evidence>
<dbReference type="GO" id="GO:0005634">
    <property type="term" value="C:nucleus"/>
    <property type="evidence" value="ECO:0007669"/>
    <property type="project" value="UniProtKB-SubCell"/>
</dbReference>
<keyword evidence="6" id="KW-0539">Nucleus</keyword>
<dbReference type="PANTHER" id="PTHR45769:SF3">
    <property type="entry name" value="ADENOSINE KINASE"/>
    <property type="match status" value="1"/>
</dbReference>
<evidence type="ECO:0000256" key="1">
    <source>
        <dbReference type="ARBA" id="ARBA00010688"/>
    </source>
</evidence>
<dbReference type="GO" id="GO:0004001">
    <property type="term" value="F:adenosine kinase activity"/>
    <property type="evidence" value="ECO:0007669"/>
    <property type="project" value="UniProtKB-UniRule"/>
</dbReference>
<dbReference type="GO" id="GO:0005829">
    <property type="term" value="C:cytosol"/>
    <property type="evidence" value="ECO:0007669"/>
    <property type="project" value="TreeGrafter"/>
</dbReference>
<comment type="cofactor">
    <cofactor evidence="6">
        <name>Mg(2+)</name>
        <dbReference type="ChEBI" id="CHEBI:18420"/>
    </cofactor>
    <text evidence="6">Binds 3 Mg(2+) ions per subunit.</text>
</comment>
<reference evidence="8" key="2">
    <citation type="submission" date="2025-09" db="UniProtKB">
        <authorList>
            <consortium name="Ensembl"/>
        </authorList>
    </citation>
    <scope>IDENTIFICATION</scope>
</reference>
<name>A0A8B9MTP8_9AVES</name>
<keyword evidence="3 6" id="KW-0547">Nucleotide-binding</keyword>
<evidence type="ECO:0000256" key="6">
    <source>
        <dbReference type="RuleBase" id="RU368116"/>
    </source>
</evidence>
<dbReference type="GO" id="GO:0044209">
    <property type="term" value="P:AMP salvage"/>
    <property type="evidence" value="ECO:0007669"/>
    <property type="project" value="UniProtKB-UniRule"/>
</dbReference>
<evidence type="ECO:0000256" key="7">
    <source>
        <dbReference type="SAM" id="MobiDB-lite"/>
    </source>
</evidence>
<keyword evidence="2 6" id="KW-0808">Transferase</keyword>
<feature type="compositionally biased region" description="Pro residues" evidence="7">
    <location>
        <begin position="67"/>
        <end position="83"/>
    </location>
</feature>
<evidence type="ECO:0000313" key="8">
    <source>
        <dbReference type="Ensembl" id="ENSANIP00000012056.1"/>
    </source>
</evidence>
<keyword evidence="4 6" id="KW-0418">Kinase</keyword>
<organism evidence="8 9">
    <name type="scientific">Accipiter nisus</name>
    <name type="common">Eurasian sparrowhawk</name>
    <dbReference type="NCBI Taxonomy" id="211598"/>
    <lineage>
        <taxon>Eukaryota</taxon>
        <taxon>Metazoa</taxon>
        <taxon>Chordata</taxon>
        <taxon>Craniata</taxon>
        <taxon>Vertebrata</taxon>
        <taxon>Euteleostomi</taxon>
        <taxon>Archelosauria</taxon>
        <taxon>Archosauria</taxon>
        <taxon>Dinosauria</taxon>
        <taxon>Saurischia</taxon>
        <taxon>Theropoda</taxon>
        <taxon>Coelurosauria</taxon>
        <taxon>Aves</taxon>
        <taxon>Neognathae</taxon>
        <taxon>Neoaves</taxon>
        <taxon>Telluraves</taxon>
        <taxon>Accipitrimorphae</taxon>
        <taxon>Accipitriformes</taxon>
        <taxon>Accipitridae</taxon>
        <taxon>Accipitrinae</taxon>
        <taxon>Accipiter</taxon>
    </lineage>
</organism>
<evidence type="ECO:0000256" key="5">
    <source>
        <dbReference type="ARBA" id="ARBA00022840"/>
    </source>
</evidence>
<dbReference type="Proteomes" id="UP000694541">
    <property type="component" value="Unplaced"/>
</dbReference>
<dbReference type="UniPathway" id="UPA00588">
    <property type="reaction ID" value="UER00659"/>
</dbReference>
<proteinExistence type="inferred from homology"/>
<dbReference type="AlphaFoldDB" id="A0A8B9MTP8"/>
<keyword evidence="9" id="KW-1185">Reference proteome</keyword>
<dbReference type="PANTHER" id="PTHR45769">
    <property type="entry name" value="ADENOSINE KINASE"/>
    <property type="match status" value="1"/>
</dbReference>
<dbReference type="GO" id="GO:0005524">
    <property type="term" value="F:ATP binding"/>
    <property type="evidence" value="ECO:0007669"/>
    <property type="project" value="UniProtKB-UniRule"/>
</dbReference>
<feature type="compositionally biased region" description="Low complexity" evidence="7">
    <location>
        <begin position="95"/>
        <end position="104"/>
    </location>
</feature>
<feature type="region of interest" description="Disordered" evidence="7">
    <location>
        <begin position="33"/>
        <end position="114"/>
    </location>
</feature>
<evidence type="ECO:0000256" key="4">
    <source>
        <dbReference type="ARBA" id="ARBA00022777"/>
    </source>
</evidence>